<sequence>MNIYIRQSKKNMKIIIIQLLHFVNLVMFLEQLIINGYTEKFLKVSKRIGLLLTR</sequence>
<name>D4M2C6_9FIRM</name>
<dbReference type="Proteomes" id="UP000008956">
    <property type="component" value="Chromosome"/>
</dbReference>
<keyword evidence="1" id="KW-0472">Membrane</keyword>
<dbReference type="HOGENOM" id="CLU_3047713_0_0_9"/>
<keyword evidence="1" id="KW-0812">Transmembrane</keyword>
<evidence type="ECO:0000313" key="3">
    <source>
        <dbReference type="Proteomes" id="UP000008956"/>
    </source>
</evidence>
<dbReference type="EMBL" id="FP929055">
    <property type="protein sequence ID" value="CBL25388.1"/>
    <property type="molecule type" value="Genomic_DNA"/>
</dbReference>
<gene>
    <name evidence="2" type="ORF">RTO_06560</name>
</gene>
<dbReference type="AlphaFoldDB" id="D4M2C6"/>
<reference evidence="2 3" key="1">
    <citation type="submission" date="2010-03" db="EMBL/GenBank/DDBJ databases">
        <title>The genome sequence of Ruminococcus torques L2-14.</title>
        <authorList>
            <consortium name="metaHIT consortium -- http://www.metahit.eu/"/>
            <person name="Pajon A."/>
            <person name="Turner K."/>
            <person name="Parkhill J."/>
            <person name="Duncan S."/>
            <person name="Flint H."/>
        </authorList>
    </citation>
    <scope>NUCLEOTIDE SEQUENCE [LARGE SCALE GENOMIC DNA]</scope>
    <source>
        <strain evidence="2 3">L2-14</strain>
    </source>
</reference>
<evidence type="ECO:0000256" key="1">
    <source>
        <dbReference type="SAM" id="Phobius"/>
    </source>
</evidence>
<reference evidence="2 3" key="2">
    <citation type="submission" date="2010-03" db="EMBL/GenBank/DDBJ databases">
        <authorList>
            <person name="Pajon A."/>
        </authorList>
    </citation>
    <scope>NUCLEOTIDE SEQUENCE [LARGE SCALE GENOMIC DNA]</scope>
    <source>
        <strain evidence="2 3">L2-14</strain>
    </source>
</reference>
<proteinExistence type="predicted"/>
<feature type="transmembrane region" description="Helical" evidence="1">
    <location>
        <begin position="12"/>
        <end position="34"/>
    </location>
</feature>
<protein>
    <submittedName>
        <fullName evidence="2">Uncharacterized protein</fullName>
    </submittedName>
</protein>
<keyword evidence="1" id="KW-1133">Transmembrane helix</keyword>
<organism evidence="2 3">
    <name type="scientific">[Ruminococcus] torques L2-14</name>
    <dbReference type="NCBI Taxonomy" id="657313"/>
    <lineage>
        <taxon>Bacteria</taxon>
        <taxon>Bacillati</taxon>
        <taxon>Bacillota</taxon>
        <taxon>Clostridia</taxon>
        <taxon>Lachnospirales</taxon>
        <taxon>Lachnospiraceae</taxon>
        <taxon>Mediterraneibacter</taxon>
    </lineage>
</organism>
<dbReference type="KEGG" id="rto:RTO_06560"/>
<accession>D4M2C6</accession>
<evidence type="ECO:0000313" key="2">
    <source>
        <dbReference type="EMBL" id="CBL25388.1"/>
    </source>
</evidence>